<comment type="caution">
    <text evidence="1">The sequence shown here is derived from an EMBL/GenBank/DDBJ whole genome shotgun (WGS) entry which is preliminary data.</text>
</comment>
<accession>A0A6A3NE16</accession>
<dbReference type="AlphaFoldDB" id="A0A6A3NE16"/>
<gene>
    <name evidence="1" type="ORF">PR002_g5943</name>
</gene>
<dbReference type="Proteomes" id="UP000435112">
    <property type="component" value="Unassembled WGS sequence"/>
</dbReference>
<name>A0A6A3NE16_9STRA</name>
<proteinExistence type="predicted"/>
<evidence type="ECO:0000313" key="1">
    <source>
        <dbReference type="EMBL" id="KAE9038592.1"/>
    </source>
</evidence>
<sequence>MAAFMKTAEAYFAMKMKMMARELGEGEDATV</sequence>
<dbReference type="OrthoDB" id="97965at2759"/>
<evidence type="ECO:0000313" key="2">
    <source>
        <dbReference type="Proteomes" id="UP000435112"/>
    </source>
</evidence>
<organism evidence="1 2">
    <name type="scientific">Phytophthora rubi</name>
    <dbReference type="NCBI Taxonomy" id="129364"/>
    <lineage>
        <taxon>Eukaryota</taxon>
        <taxon>Sar</taxon>
        <taxon>Stramenopiles</taxon>
        <taxon>Oomycota</taxon>
        <taxon>Peronosporomycetes</taxon>
        <taxon>Peronosporales</taxon>
        <taxon>Peronosporaceae</taxon>
        <taxon>Phytophthora</taxon>
    </lineage>
</organism>
<reference evidence="1 2" key="1">
    <citation type="submission" date="2018-09" db="EMBL/GenBank/DDBJ databases">
        <title>Genomic investigation of the strawberry pathogen Phytophthora fragariae indicates pathogenicity is determined by transcriptional variation in three key races.</title>
        <authorList>
            <person name="Adams T.M."/>
            <person name="Armitage A.D."/>
            <person name="Sobczyk M.K."/>
            <person name="Bates H.J."/>
            <person name="Dunwell J.M."/>
            <person name="Nellist C.F."/>
            <person name="Harrison R.J."/>
        </authorList>
    </citation>
    <scope>NUCLEOTIDE SEQUENCE [LARGE SCALE GENOMIC DNA]</scope>
    <source>
        <strain evidence="1 2">SCRP324</strain>
    </source>
</reference>
<dbReference type="EMBL" id="QXFU01000260">
    <property type="protein sequence ID" value="KAE9038592.1"/>
    <property type="molecule type" value="Genomic_DNA"/>
</dbReference>
<protein>
    <submittedName>
        <fullName evidence="1">Uncharacterized protein</fullName>
    </submittedName>
</protein>